<keyword evidence="3" id="KW-1185">Reference proteome</keyword>
<protein>
    <recommendedName>
        <fullName evidence="4">DUF732 domain-containing protein</fullName>
    </recommendedName>
</protein>
<name>A0A5D0HWB4_9FLAO</name>
<evidence type="ECO:0000313" key="3">
    <source>
        <dbReference type="Proteomes" id="UP000323930"/>
    </source>
</evidence>
<evidence type="ECO:0000313" key="2">
    <source>
        <dbReference type="EMBL" id="TYA74417.1"/>
    </source>
</evidence>
<dbReference type="RefSeq" id="WP_148543332.1">
    <property type="nucleotide sequence ID" value="NZ_VSDQ01000679.1"/>
</dbReference>
<proteinExistence type="predicted"/>
<comment type="caution">
    <text evidence="2">The sequence shown here is derived from an EMBL/GenBank/DDBJ whole genome shotgun (WGS) entry which is preliminary data.</text>
</comment>
<accession>A0A5D0HWB4</accession>
<feature type="chain" id="PRO_5022718436" description="DUF732 domain-containing protein" evidence="1">
    <location>
        <begin position="36"/>
        <end position="95"/>
    </location>
</feature>
<dbReference type="AlphaFoldDB" id="A0A5D0HWB4"/>
<dbReference type="EMBL" id="VSDQ01000679">
    <property type="protein sequence ID" value="TYA74417.1"/>
    <property type="molecule type" value="Genomic_DNA"/>
</dbReference>
<keyword evidence="1" id="KW-0732">Signal</keyword>
<evidence type="ECO:0008006" key="4">
    <source>
        <dbReference type="Google" id="ProtNLM"/>
    </source>
</evidence>
<reference evidence="2 3" key="1">
    <citation type="submission" date="2019-08" db="EMBL/GenBank/DDBJ databases">
        <title>Seonamhaeicola sediminis sp. nov., isolated from marine sediment.</title>
        <authorList>
            <person name="Cao W.R."/>
        </authorList>
    </citation>
    <scope>NUCLEOTIDE SEQUENCE [LARGE SCALE GENOMIC DNA]</scope>
    <source>
        <strain evidence="2 3">B011</strain>
    </source>
</reference>
<evidence type="ECO:0000256" key="1">
    <source>
        <dbReference type="SAM" id="SignalP"/>
    </source>
</evidence>
<gene>
    <name evidence="2" type="ORF">FUA24_13920</name>
</gene>
<organism evidence="2 3">
    <name type="scientific">Seonamhaeicola marinus</name>
    <dbReference type="NCBI Taxonomy" id="1912246"/>
    <lineage>
        <taxon>Bacteria</taxon>
        <taxon>Pseudomonadati</taxon>
        <taxon>Bacteroidota</taxon>
        <taxon>Flavobacteriia</taxon>
        <taxon>Flavobacteriales</taxon>
        <taxon>Flavobacteriaceae</taxon>
    </lineage>
</organism>
<dbReference type="Proteomes" id="UP000323930">
    <property type="component" value="Unassembled WGS sequence"/>
</dbReference>
<feature type="signal peptide" evidence="1">
    <location>
        <begin position="1"/>
        <end position="35"/>
    </location>
</feature>
<sequence length="95" mass="10829">MFNLASSKYWHKLKLMKTLLSAFIAFFLISGNINANQNQEDTYSIIESTTTVDCLERAYMTAVMADNAGYSREEVEWYSQASLALCYGYSLSDLR</sequence>